<evidence type="ECO:0000256" key="1">
    <source>
        <dbReference type="ARBA" id="ARBA00038494"/>
    </source>
</evidence>
<sequence length="266" mass="30093">MNRSTTVPAISVFIITFNEIDHIEQAIRSVQHLDEVIVVDSGSTDGTVEAAQALGATVVHQDWLGYAKQKHFAMQLCRNQWCFNLDGDEVVPAQVLDEIVALIKTDQCDAIRVRFEDYFIGGPMHPSSHKRSIVRVYKKDKIEFPLHKAVHENVSVNGKVARIKGCINHYGYDSVAKLVGKQNKYSSLRAEEKYAAGKRSRLAKLWLVMPIIFLKSYFLRRMFLSGRRGFIHAVVEAMYAFLKEAKLLELTRDGESENGPKSPRGK</sequence>
<reference evidence="3" key="1">
    <citation type="submission" date="2020-09" db="EMBL/GenBank/DDBJ databases">
        <title>A novel bacterium of genus Neiella, isolated from South China Sea.</title>
        <authorList>
            <person name="Huang H."/>
            <person name="Mo K."/>
            <person name="Hu Y."/>
        </authorList>
    </citation>
    <scope>NUCLEOTIDE SEQUENCE</scope>
    <source>
        <strain evidence="3">HB171785</strain>
    </source>
</reference>
<organism evidence="3 4">
    <name type="scientific">Neiella litorisoli</name>
    <dbReference type="NCBI Taxonomy" id="2771431"/>
    <lineage>
        <taxon>Bacteria</taxon>
        <taxon>Pseudomonadati</taxon>
        <taxon>Pseudomonadota</taxon>
        <taxon>Gammaproteobacteria</taxon>
        <taxon>Alteromonadales</taxon>
        <taxon>Echinimonadaceae</taxon>
        <taxon>Neiella</taxon>
    </lineage>
</organism>
<dbReference type="EMBL" id="JACXAF010000007">
    <property type="protein sequence ID" value="MBD1389086.1"/>
    <property type="molecule type" value="Genomic_DNA"/>
</dbReference>
<dbReference type="AlphaFoldDB" id="A0A8J6UFR6"/>
<evidence type="ECO:0000259" key="2">
    <source>
        <dbReference type="Pfam" id="PF00535"/>
    </source>
</evidence>
<comment type="caution">
    <text evidence="3">The sequence shown here is derived from an EMBL/GenBank/DDBJ whole genome shotgun (WGS) entry which is preliminary data.</text>
</comment>
<comment type="similarity">
    <text evidence="1">Belongs to the glycosyltransferase 2 family. WaaE/KdtX subfamily.</text>
</comment>
<feature type="domain" description="Glycosyltransferase 2-like" evidence="2">
    <location>
        <begin position="11"/>
        <end position="122"/>
    </location>
</feature>
<dbReference type="CDD" id="cd02511">
    <property type="entry name" value="Beta4Glucosyltransferase"/>
    <property type="match status" value="1"/>
</dbReference>
<gene>
    <name evidence="3" type="ORF">IC617_06560</name>
</gene>
<dbReference type="PANTHER" id="PTHR43630:SF2">
    <property type="entry name" value="GLYCOSYLTRANSFERASE"/>
    <property type="match status" value="1"/>
</dbReference>
<dbReference type="InterPro" id="IPR001173">
    <property type="entry name" value="Glyco_trans_2-like"/>
</dbReference>
<proteinExistence type="inferred from homology"/>
<protein>
    <submittedName>
        <fullName evidence="3">Glycosyltransferase family 2 protein</fullName>
    </submittedName>
</protein>
<dbReference type="InterPro" id="IPR029044">
    <property type="entry name" value="Nucleotide-diphossugar_trans"/>
</dbReference>
<dbReference type="RefSeq" id="WP_191144193.1">
    <property type="nucleotide sequence ID" value="NZ_JACXAF010000007.1"/>
</dbReference>
<dbReference type="Proteomes" id="UP000638014">
    <property type="component" value="Unassembled WGS sequence"/>
</dbReference>
<evidence type="ECO:0000313" key="3">
    <source>
        <dbReference type="EMBL" id="MBD1389086.1"/>
    </source>
</evidence>
<evidence type="ECO:0000313" key="4">
    <source>
        <dbReference type="Proteomes" id="UP000638014"/>
    </source>
</evidence>
<dbReference type="SUPFAM" id="SSF53448">
    <property type="entry name" value="Nucleotide-diphospho-sugar transferases"/>
    <property type="match status" value="1"/>
</dbReference>
<accession>A0A8J6UFR6</accession>
<dbReference type="PANTHER" id="PTHR43630">
    <property type="entry name" value="POLY-BETA-1,6-N-ACETYL-D-GLUCOSAMINE SYNTHASE"/>
    <property type="match status" value="1"/>
</dbReference>
<dbReference type="Gene3D" id="3.90.550.10">
    <property type="entry name" value="Spore Coat Polysaccharide Biosynthesis Protein SpsA, Chain A"/>
    <property type="match status" value="1"/>
</dbReference>
<keyword evidence="4" id="KW-1185">Reference proteome</keyword>
<dbReference type="Pfam" id="PF00535">
    <property type="entry name" value="Glycos_transf_2"/>
    <property type="match status" value="1"/>
</dbReference>
<name>A0A8J6UFR6_9GAMM</name>